<proteinExistence type="predicted"/>
<feature type="transmembrane region" description="Helical" evidence="8">
    <location>
        <begin position="168"/>
        <end position="188"/>
    </location>
</feature>
<dbReference type="Pfam" id="PF00001">
    <property type="entry name" value="7tm_1"/>
    <property type="match status" value="1"/>
</dbReference>
<gene>
    <name evidence="11" type="primary">LOC106056575</name>
</gene>
<dbReference type="CDD" id="cd00637">
    <property type="entry name" value="7tm_classA_rhodopsin-like"/>
    <property type="match status" value="1"/>
</dbReference>
<keyword evidence="6" id="KW-0675">Receptor</keyword>
<evidence type="ECO:0000313" key="11">
    <source>
        <dbReference type="RefSeq" id="XP_055871640.1"/>
    </source>
</evidence>
<feature type="transmembrane region" description="Helical" evidence="8">
    <location>
        <begin position="130"/>
        <end position="148"/>
    </location>
</feature>
<keyword evidence="10" id="KW-1185">Reference proteome</keyword>
<sequence>MNSSYNMSDHSTVLQFQHHSVLSSMQALVNVSNNMSENLTILTLLQNQSTLTFIPAMVCLALLSVVGIIGNSLVLFVYWRKFSRTAMGVLIMEIAVYDFLTNTVVIPGEIYDMFHQWDFEFAALCKARKLFNVTTTLASAITLVAIGVTRYKRICQPLRKQVTITQVYIGTTFIVFVSLTSSFPFALLHGRRTRNTSVSGVMGYSCDVDDAYAGTIWPIVNSIFFVAVYALGSGMIVVLYGMIWSKAWRHRTSMTRNMSRSASDSNLLRKLSAEGSCSVSSSNRRRNKRLSRSLQALNRELCQREDTSNLYTPETVDQSTSCATLHIDLASDSTQGIETEAHNRSAEKTRKASDVFTNLLINIRRRYSETTYRKENTLETSRCHFRRETSSANSTLVSLKPSQKLNTSVSRENSMSDIHALNNLDVSFQIQRISLSNRRFLVKPKRVHGRASERFSSRSVRRKRQRNFGRTSCMLLIISVVFILSYLPFTCLQAFKNIAPEMYQELEGTGLALFHLFYRSYLVNSASNAVIYSLCDLRFRQETIKLFKKS</sequence>
<dbReference type="OrthoDB" id="9909512at2759"/>
<feature type="transmembrane region" description="Helical" evidence="8">
    <location>
        <begin position="90"/>
        <end position="110"/>
    </location>
</feature>
<dbReference type="PRINTS" id="PR00237">
    <property type="entry name" value="GPCRRHODOPSN"/>
</dbReference>
<accession>A0A9W2Z9R6</accession>
<keyword evidence="5 8" id="KW-0472">Membrane</keyword>
<evidence type="ECO:0000256" key="1">
    <source>
        <dbReference type="ARBA" id="ARBA00004141"/>
    </source>
</evidence>
<evidence type="ECO:0000256" key="4">
    <source>
        <dbReference type="ARBA" id="ARBA00023040"/>
    </source>
</evidence>
<feature type="transmembrane region" description="Helical" evidence="8">
    <location>
        <begin position="223"/>
        <end position="244"/>
    </location>
</feature>
<feature type="domain" description="G-protein coupled receptors family 1 profile" evidence="9">
    <location>
        <begin position="70"/>
        <end position="532"/>
    </location>
</feature>
<evidence type="ECO:0000259" key="9">
    <source>
        <dbReference type="PROSITE" id="PS50262"/>
    </source>
</evidence>
<dbReference type="GO" id="GO:0004930">
    <property type="term" value="F:G protein-coupled receptor activity"/>
    <property type="evidence" value="ECO:0007669"/>
    <property type="project" value="UniProtKB-KW"/>
</dbReference>
<evidence type="ECO:0000256" key="6">
    <source>
        <dbReference type="ARBA" id="ARBA00023170"/>
    </source>
</evidence>
<dbReference type="PANTHER" id="PTHR24243">
    <property type="entry name" value="G-PROTEIN COUPLED RECEPTOR"/>
    <property type="match status" value="1"/>
</dbReference>
<dbReference type="GO" id="GO:0005886">
    <property type="term" value="C:plasma membrane"/>
    <property type="evidence" value="ECO:0007669"/>
    <property type="project" value="TreeGrafter"/>
</dbReference>
<evidence type="ECO:0000256" key="5">
    <source>
        <dbReference type="ARBA" id="ARBA00023136"/>
    </source>
</evidence>
<evidence type="ECO:0000256" key="8">
    <source>
        <dbReference type="SAM" id="Phobius"/>
    </source>
</evidence>
<dbReference type="AlphaFoldDB" id="A0A9W2Z9R6"/>
<feature type="transmembrane region" description="Helical" evidence="8">
    <location>
        <begin position="468"/>
        <end position="489"/>
    </location>
</feature>
<evidence type="ECO:0000256" key="2">
    <source>
        <dbReference type="ARBA" id="ARBA00022692"/>
    </source>
</evidence>
<comment type="subcellular location">
    <subcellularLocation>
        <location evidence="1">Membrane</location>
        <topology evidence="1">Multi-pass membrane protein</topology>
    </subcellularLocation>
</comment>
<evidence type="ECO:0000313" key="10">
    <source>
        <dbReference type="Proteomes" id="UP001165740"/>
    </source>
</evidence>
<evidence type="ECO:0000256" key="3">
    <source>
        <dbReference type="ARBA" id="ARBA00022989"/>
    </source>
</evidence>
<dbReference type="Gene3D" id="1.20.1070.10">
    <property type="entry name" value="Rhodopsin 7-helix transmembrane proteins"/>
    <property type="match status" value="2"/>
</dbReference>
<keyword evidence="7" id="KW-0807">Transducer</keyword>
<dbReference type="InterPro" id="IPR017452">
    <property type="entry name" value="GPCR_Rhodpsn_7TM"/>
</dbReference>
<organism evidence="10 11">
    <name type="scientific">Biomphalaria glabrata</name>
    <name type="common">Bloodfluke planorb</name>
    <name type="synonym">Freshwater snail</name>
    <dbReference type="NCBI Taxonomy" id="6526"/>
    <lineage>
        <taxon>Eukaryota</taxon>
        <taxon>Metazoa</taxon>
        <taxon>Spiralia</taxon>
        <taxon>Lophotrochozoa</taxon>
        <taxon>Mollusca</taxon>
        <taxon>Gastropoda</taxon>
        <taxon>Heterobranchia</taxon>
        <taxon>Euthyneura</taxon>
        <taxon>Panpulmonata</taxon>
        <taxon>Hygrophila</taxon>
        <taxon>Lymnaeoidea</taxon>
        <taxon>Planorbidae</taxon>
        <taxon>Biomphalaria</taxon>
    </lineage>
</organism>
<dbReference type="OMA" id="NIAPEMY"/>
<feature type="transmembrane region" description="Helical" evidence="8">
    <location>
        <begin position="53"/>
        <end position="78"/>
    </location>
</feature>
<reference evidence="11" key="1">
    <citation type="submission" date="2025-08" db="UniProtKB">
        <authorList>
            <consortium name="RefSeq"/>
        </authorList>
    </citation>
    <scope>IDENTIFICATION</scope>
</reference>
<dbReference type="PROSITE" id="PS50262">
    <property type="entry name" value="G_PROTEIN_RECEP_F1_2"/>
    <property type="match status" value="1"/>
</dbReference>
<evidence type="ECO:0000256" key="7">
    <source>
        <dbReference type="ARBA" id="ARBA00023224"/>
    </source>
</evidence>
<dbReference type="PANTHER" id="PTHR24243:SF224">
    <property type="entry name" value="G-PROTEIN COUPLED RECEPTOR 19-RELATED"/>
    <property type="match status" value="1"/>
</dbReference>
<dbReference type="GeneID" id="106056575"/>
<name>A0A9W2Z9R6_BIOGL</name>
<keyword evidence="2 8" id="KW-0812">Transmembrane</keyword>
<protein>
    <submittedName>
        <fullName evidence="11">Uncharacterized protein LOC106056575</fullName>
    </submittedName>
</protein>
<dbReference type="RefSeq" id="XP_055871640.1">
    <property type="nucleotide sequence ID" value="XM_056015665.1"/>
</dbReference>
<keyword evidence="4" id="KW-0297">G-protein coupled receptor</keyword>
<dbReference type="Proteomes" id="UP001165740">
    <property type="component" value="Chromosome 17"/>
</dbReference>
<keyword evidence="3 8" id="KW-1133">Transmembrane helix</keyword>
<dbReference type="SUPFAM" id="SSF81321">
    <property type="entry name" value="Family A G protein-coupled receptor-like"/>
    <property type="match status" value="1"/>
</dbReference>
<dbReference type="InterPro" id="IPR000276">
    <property type="entry name" value="GPCR_Rhodpsn"/>
</dbReference>